<reference evidence="4 5" key="1">
    <citation type="submission" date="2018-11" db="EMBL/GenBank/DDBJ databases">
        <title>Gordonia insulae sp. nov., isolated from an island soil.</title>
        <authorList>
            <person name="Kim Y.S."/>
            <person name="Kim S.B."/>
        </authorList>
    </citation>
    <scope>NUCLEOTIDE SEQUENCE [LARGE SCALE GENOMIC DNA]</scope>
    <source>
        <strain evidence="4 5">MMS17-SY073</strain>
    </source>
</reference>
<dbReference type="GO" id="GO:0016787">
    <property type="term" value="F:hydrolase activity"/>
    <property type="evidence" value="ECO:0007669"/>
    <property type="project" value="UniProtKB-KW"/>
</dbReference>
<keyword evidence="2 4" id="KW-0378">Hydrolase</keyword>
<protein>
    <submittedName>
        <fullName evidence="4">6-deoxy-6-sulfogluconolactonase</fullName>
        <ecNumber evidence="4">3.1.1.99</ecNumber>
    </submittedName>
</protein>
<dbReference type="Pfam" id="PF08450">
    <property type="entry name" value="SGL"/>
    <property type="match status" value="1"/>
</dbReference>
<keyword evidence="5" id="KW-1185">Reference proteome</keyword>
<name>A0A3G8JLQ5_9ACTN</name>
<dbReference type="Gene3D" id="2.120.10.30">
    <property type="entry name" value="TolB, C-terminal domain"/>
    <property type="match status" value="1"/>
</dbReference>
<dbReference type="InterPro" id="IPR011042">
    <property type="entry name" value="6-blade_b-propeller_TolB-like"/>
</dbReference>
<dbReference type="AlphaFoldDB" id="A0A3G8JLQ5"/>
<gene>
    <name evidence="4" type="ORF">D7316_02418</name>
</gene>
<dbReference type="OrthoDB" id="2633250at2"/>
<evidence type="ECO:0000259" key="3">
    <source>
        <dbReference type="Pfam" id="PF08450"/>
    </source>
</evidence>
<dbReference type="Proteomes" id="UP000271469">
    <property type="component" value="Chromosome"/>
</dbReference>
<sequence>MSIDGNASSRDITTVADGFAYLECPRWHAGRIWFVDFYTYRVYSAAEDGSDLRVEAEVPQQPSGLGWLPDGRLLIVSMRDARILRREPDGELVSHADLSAHVTGHPNDMVVDESTGRAYVGEFGFDLMSGAPLQTAVLLRVDPDGAVTVAADDMWFPNGSVITDDGVLLVDETFGNRVTAFDIDDDGGLTNRRVWAGFGEPPTETEVAGALPQLSVAPDGCCLDAEGALWIADALGARLVRVVEGGDIVDEIPVGTGVFACMLGGSDGRTLFACAAPDFQEEARKNAREGSLIAIPVDVPHAGTP</sequence>
<accession>A0A3G8JLQ5</accession>
<dbReference type="PANTHER" id="PTHR47572:SF4">
    <property type="entry name" value="LACTONASE DRP35"/>
    <property type="match status" value="1"/>
</dbReference>
<dbReference type="SUPFAM" id="SSF63829">
    <property type="entry name" value="Calcium-dependent phosphotriesterase"/>
    <property type="match status" value="1"/>
</dbReference>
<dbReference type="KEGG" id="gom:D7316_02418"/>
<dbReference type="EC" id="3.1.1.99" evidence="4"/>
<proteinExistence type="inferred from homology"/>
<evidence type="ECO:0000313" key="5">
    <source>
        <dbReference type="Proteomes" id="UP000271469"/>
    </source>
</evidence>
<dbReference type="EMBL" id="CP033972">
    <property type="protein sequence ID" value="AZG45818.1"/>
    <property type="molecule type" value="Genomic_DNA"/>
</dbReference>
<dbReference type="PANTHER" id="PTHR47572">
    <property type="entry name" value="LIPOPROTEIN-RELATED"/>
    <property type="match status" value="1"/>
</dbReference>
<dbReference type="RefSeq" id="WP_124708432.1">
    <property type="nucleotide sequence ID" value="NZ_CP033972.1"/>
</dbReference>
<organism evidence="4 5">
    <name type="scientific">Gordonia insulae</name>
    <dbReference type="NCBI Taxonomy" id="2420509"/>
    <lineage>
        <taxon>Bacteria</taxon>
        <taxon>Bacillati</taxon>
        <taxon>Actinomycetota</taxon>
        <taxon>Actinomycetes</taxon>
        <taxon>Mycobacteriales</taxon>
        <taxon>Gordoniaceae</taxon>
        <taxon>Gordonia</taxon>
    </lineage>
</organism>
<evidence type="ECO:0000256" key="1">
    <source>
        <dbReference type="ARBA" id="ARBA00008853"/>
    </source>
</evidence>
<comment type="similarity">
    <text evidence="1">Belongs to the SMP-30/CGR1 family.</text>
</comment>
<evidence type="ECO:0000313" key="4">
    <source>
        <dbReference type="EMBL" id="AZG45818.1"/>
    </source>
</evidence>
<dbReference type="InterPro" id="IPR051262">
    <property type="entry name" value="SMP-30/CGR1_Lactonase"/>
</dbReference>
<feature type="domain" description="SMP-30/Gluconolactonase/LRE-like region" evidence="3">
    <location>
        <begin position="23"/>
        <end position="273"/>
    </location>
</feature>
<evidence type="ECO:0000256" key="2">
    <source>
        <dbReference type="ARBA" id="ARBA00022801"/>
    </source>
</evidence>
<dbReference type="InterPro" id="IPR013658">
    <property type="entry name" value="SGL"/>
</dbReference>